<evidence type="ECO:0000313" key="1">
    <source>
        <dbReference type="EMBL" id="KKU81095.1"/>
    </source>
</evidence>
<gene>
    <name evidence="1" type="ORF">UY08_C0002G0008</name>
</gene>
<comment type="caution">
    <text evidence="1">The sequence shown here is derived from an EMBL/GenBank/DDBJ whole genome shotgun (WGS) entry which is preliminary data.</text>
</comment>
<accession>A0A0G1WFU4</accession>
<evidence type="ECO:0000313" key="2">
    <source>
        <dbReference type="Proteomes" id="UP000034212"/>
    </source>
</evidence>
<protein>
    <recommendedName>
        <fullName evidence="3">DUF4258 domain-containing protein</fullName>
    </recommendedName>
</protein>
<proteinExistence type="predicted"/>
<dbReference type="AlphaFoldDB" id="A0A0G1WFU4"/>
<name>A0A0G1WFU4_9BACT</name>
<reference evidence="1 2" key="1">
    <citation type="journal article" date="2015" name="Nature">
        <title>rRNA introns, odd ribosomes, and small enigmatic genomes across a large radiation of phyla.</title>
        <authorList>
            <person name="Brown C.T."/>
            <person name="Hug L.A."/>
            <person name="Thomas B.C."/>
            <person name="Sharon I."/>
            <person name="Castelle C.J."/>
            <person name="Singh A."/>
            <person name="Wilkins M.J."/>
            <person name="Williams K.H."/>
            <person name="Banfield J.F."/>
        </authorList>
    </citation>
    <scope>NUCLEOTIDE SEQUENCE [LARGE SCALE GENOMIC DNA]</scope>
</reference>
<evidence type="ECO:0008006" key="3">
    <source>
        <dbReference type="Google" id="ProtNLM"/>
    </source>
</evidence>
<dbReference type="EMBL" id="LCOQ01000002">
    <property type="protein sequence ID" value="KKU81095.1"/>
    <property type="molecule type" value="Genomic_DNA"/>
</dbReference>
<organism evidence="1 2">
    <name type="scientific">Candidatus Gottesmanbacteria bacterium GW2011_GWA1_47_8</name>
    <dbReference type="NCBI Taxonomy" id="1618438"/>
    <lineage>
        <taxon>Bacteria</taxon>
        <taxon>Candidatus Gottesmaniibacteriota</taxon>
    </lineage>
</organism>
<dbReference type="Proteomes" id="UP000034212">
    <property type="component" value="Unassembled WGS sequence"/>
</dbReference>
<sequence length="91" mass="11020">MRLVFSDHAKRRMNERKISKILVKGVVEAFDYKFLDVLTKHIVFVKSMMFRREKRYIAVSVDEREEEYIVVSVHPIRDRDFSSRIESGRWI</sequence>